<dbReference type="AlphaFoldDB" id="A0A5E8B4G8"/>
<keyword evidence="5 11" id="KW-1133">Transmembrane helix</keyword>
<name>A0A5E8B4G8_9ASCO</name>
<dbReference type="InterPro" id="IPR001594">
    <property type="entry name" value="Palmitoyltrfase_DHHC"/>
</dbReference>
<evidence type="ECO:0000256" key="5">
    <source>
        <dbReference type="ARBA" id="ARBA00022989"/>
    </source>
</evidence>
<dbReference type="OrthoDB" id="331948at2759"/>
<feature type="region of interest" description="Disordered" evidence="13">
    <location>
        <begin position="268"/>
        <end position="287"/>
    </location>
</feature>
<dbReference type="InterPro" id="IPR033682">
    <property type="entry name" value="PFA4"/>
</dbReference>
<keyword evidence="7 11" id="KW-0564">Palmitate</keyword>
<keyword evidence="4 11" id="KW-0256">Endoplasmic reticulum</keyword>
<keyword evidence="6 11" id="KW-0472">Membrane</keyword>
<reference evidence="15 16" key="1">
    <citation type="submission" date="2019-09" db="EMBL/GenBank/DDBJ databases">
        <authorList>
            <person name="Brejova B."/>
        </authorList>
    </citation>
    <scope>NUCLEOTIDE SEQUENCE [LARGE SCALE GENOMIC DNA]</scope>
</reference>
<dbReference type="InterPro" id="IPR039859">
    <property type="entry name" value="PFA4/ZDH16/20/ERF2-like"/>
</dbReference>
<feature type="compositionally biased region" description="Low complexity" evidence="13">
    <location>
        <begin position="509"/>
        <end position="534"/>
    </location>
</feature>
<feature type="region of interest" description="Disordered" evidence="13">
    <location>
        <begin position="447"/>
        <end position="467"/>
    </location>
</feature>
<dbReference type="PANTHER" id="PTHR12246">
    <property type="entry name" value="PALMITOYLTRANSFERASE ZDHHC16"/>
    <property type="match status" value="1"/>
</dbReference>
<feature type="domain" description="Palmitoyltransferase DHHC" evidence="14">
    <location>
        <begin position="78"/>
        <end position="205"/>
    </location>
</feature>
<evidence type="ECO:0000256" key="12">
    <source>
        <dbReference type="RuleBase" id="RU079119"/>
    </source>
</evidence>
<evidence type="ECO:0000256" key="8">
    <source>
        <dbReference type="ARBA" id="ARBA00023288"/>
    </source>
</evidence>
<gene>
    <name evidence="11" type="primary">PFA4</name>
    <name evidence="15" type="ORF">SAPINGB_P000853</name>
</gene>
<feature type="compositionally biased region" description="Polar residues" evidence="13">
    <location>
        <begin position="491"/>
        <end position="504"/>
    </location>
</feature>
<keyword evidence="16" id="KW-1185">Reference proteome</keyword>
<evidence type="ECO:0000256" key="10">
    <source>
        <dbReference type="ARBA" id="ARBA00048048"/>
    </source>
</evidence>
<evidence type="ECO:0000313" key="16">
    <source>
        <dbReference type="Proteomes" id="UP000398389"/>
    </source>
</evidence>
<dbReference type="EC" id="2.3.1.225" evidence="11"/>
<feature type="region of interest" description="Disordered" evidence="13">
    <location>
        <begin position="306"/>
        <end position="345"/>
    </location>
</feature>
<comment type="similarity">
    <text evidence="11">Belongs to the DHHC palmitoyltransferase family. PFA4 subfamily.</text>
</comment>
<accession>A0A5E8B4G8</accession>
<evidence type="ECO:0000256" key="4">
    <source>
        <dbReference type="ARBA" id="ARBA00022824"/>
    </source>
</evidence>
<evidence type="ECO:0000256" key="7">
    <source>
        <dbReference type="ARBA" id="ARBA00023139"/>
    </source>
</evidence>
<protein>
    <recommendedName>
        <fullName evidence="11">Palmitoyltransferase PFA4</fullName>
        <ecNumber evidence="11">2.3.1.225</ecNumber>
    </recommendedName>
    <alternativeName>
        <fullName evidence="11">Protein S-acyltransferase</fullName>
        <shortName evidence="11">PAT</shortName>
    </alternativeName>
    <alternativeName>
        <fullName evidence="11">Protein fatty acyltransferase 4</fullName>
    </alternativeName>
</protein>
<organism evidence="15 16">
    <name type="scientific">Magnusiomyces paraingens</name>
    <dbReference type="NCBI Taxonomy" id="2606893"/>
    <lineage>
        <taxon>Eukaryota</taxon>
        <taxon>Fungi</taxon>
        <taxon>Dikarya</taxon>
        <taxon>Ascomycota</taxon>
        <taxon>Saccharomycotina</taxon>
        <taxon>Dipodascomycetes</taxon>
        <taxon>Dipodascales</taxon>
        <taxon>Dipodascaceae</taxon>
        <taxon>Magnusiomyces</taxon>
    </lineage>
</organism>
<evidence type="ECO:0000259" key="14">
    <source>
        <dbReference type="Pfam" id="PF01529"/>
    </source>
</evidence>
<keyword evidence="3 11" id="KW-0812">Transmembrane</keyword>
<sequence length="635" mass="72440">MAVSLSWPILGVIIPCILIAGLGYGVHFFVLVPTGESKWKLLSFQFALTMIWVSYYLAIRTPPGSPPSNFSPPPGTVRRWCFKCNGYKPERTHHCKTCKKCVTKMDHHCPWTYNCVGFNNMPHFVRFLFWVDITTGYALFRLIKRCIEFYRLRNMPSYLIPSSEILMTILLTPVTFFVCFTVGLLSIRVLINVTNGYTQIETWEEERLASAKRRGLIPRNTRFPYDLGIYTNLINTFGPIYTWPLPWGRPTILNRSDSSKNAIKFERNESGYDDEGNELAWPPDVLTVDPSPEYLEQLSQQTELLETNNEDENKEEREDTSNQSEYITQTHHRRTGSDNHSNDSVPITFAQTAQLQQQQYQNRNSIEMSNIRNFSQPPPWLAQQYNSSDNSHNIIPSWRQASNGAPRSNNDFYSRELWSTFEGEKLSDYGVDLDSEVDFSIYTMNRNNLNSQQPHTSSSNHDPRLLSRYNLPNANLQTTSTQELTINKFPTDQFNRSDEQTSVAESIGASSSAALSRSSSPLLRHSPSSNSPLNMKSVSFSTLNDGNGINSTLQSPIDSIDSRIDHKDDGLEDDENFLRESLRKFESRETKIEGLGESTSGNTSVTGIGSYNEEDLPLAKLLVMRRQEKIKLRTQ</sequence>
<feature type="active site" description="S-palmitoyl cysteine intermediate" evidence="11">
    <location>
        <position position="109"/>
    </location>
</feature>
<proteinExistence type="inferred from homology"/>
<evidence type="ECO:0000256" key="11">
    <source>
        <dbReference type="HAMAP-Rule" id="MF_03199"/>
    </source>
</evidence>
<evidence type="ECO:0000256" key="13">
    <source>
        <dbReference type="SAM" id="MobiDB-lite"/>
    </source>
</evidence>
<dbReference type="PROSITE" id="PS50216">
    <property type="entry name" value="DHHC"/>
    <property type="match status" value="1"/>
</dbReference>
<evidence type="ECO:0000256" key="1">
    <source>
        <dbReference type="ARBA" id="ARBA00004141"/>
    </source>
</evidence>
<evidence type="ECO:0000256" key="2">
    <source>
        <dbReference type="ARBA" id="ARBA00022679"/>
    </source>
</evidence>
<comment type="domain">
    <text evidence="11 12">The DHHC domain is required for palmitoyltransferase activity.</text>
</comment>
<comment type="catalytic activity">
    <reaction evidence="10 11 12">
        <text>L-cysteinyl-[protein] + hexadecanoyl-CoA = S-hexadecanoyl-L-cysteinyl-[protein] + CoA</text>
        <dbReference type="Rhea" id="RHEA:36683"/>
        <dbReference type="Rhea" id="RHEA-COMP:10131"/>
        <dbReference type="Rhea" id="RHEA-COMP:11032"/>
        <dbReference type="ChEBI" id="CHEBI:29950"/>
        <dbReference type="ChEBI" id="CHEBI:57287"/>
        <dbReference type="ChEBI" id="CHEBI:57379"/>
        <dbReference type="ChEBI" id="CHEBI:74151"/>
        <dbReference type="EC" id="2.3.1.225"/>
    </reaction>
</comment>
<comment type="function">
    <text evidence="11">Mediates the reversible addition of palmitate to target proteins, thereby regulating their membrane association and biological function.</text>
</comment>
<dbReference type="HAMAP" id="MF_03199">
    <property type="entry name" value="DHHC_PAT_PFA4"/>
    <property type="match status" value="1"/>
</dbReference>
<evidence type="ECO:0000256" key="6">
    <source>
        <dbReference type="ARBA" id="ARBA00023136"/>
    </source>
</evidence>
<dbReference type="Proteomes" id="UP000398389">
    <property type="component" value="Unassembled WGS sequence"/>
</dbReference>
<evidence type="ECO:0000256" key="3">
    <source>
        <dbReference type="ARBA" id="ARBA00022692"/>
    </source>
</evidence>
<keyword evidence="8 11" id="KW-0449">Lipoprotein</keyword>
<dbReference type="GO" id="GO:0005789">
    <property type="term" value="C:endoplasmic reticulum membrane"/>
    <property type="evidence" value="ECO:0007669"/>
    <property type="project" value="UniProtKB-SubCell"/>
</dbReference>
<keyword evidence="9 11" id="KW-0012">Acyltransferase</keyword>
<comment type="subcellular location">
    <subcellularLocation>
        <location evidence="11">Endoplasmic reticulum membrane</location>
        <topology evidence="11">Multi-pass membrane protein</topology>
    </subcellularLocation>
    <subcellularLocation>
        <location evidence="1">Membrane</location>
        <topology evidence="1">Multi-pass membrane protein</topology>
    </subcellularLocation>
</comment>
<evidence type="ECO:0000256" key="9">
    <source>
        <dbReference type="ARBA" id="ARBA00023315"/>
    </source>
</evidence>
<dbReference type="GO" id="GO:0019706">
    <property type="term" value="F:protein-cysteine S-palmitoyltransferase activity"/>
    <property type="evidence" value="ECO:0007669"/>
    <property type="project" value="UniProtKB-UniRule"/>
</dbReference>
<evidence type="ECO:0000313" key="15">
    <source>
        <dbReference type="EMBL" id="VVT45712.1"/>
    </source>
</evidence>
<dbReference type="Pfam" id="PF01529">
    <property type="entry name" value="DHHC"/>
    <property type="match status" value="1"/>
</dbReference>
<feature type="transmembrane region" description="Helical" evidence="11 12">
    <location>
        <begin position="6"/>
        <end position="32"/>
    </location>
</feature>
<feature type="transmembrane region" description="Helical" evidence="11 12">
    <location>
        <begin position="39"/>
        <end position="59"/>
    </location>
</feature>
<feature type="transmembrane region" description="Helical" evidence="11 12">
    <location>
        <begin position="127"/>
        <end position="144"/>
    </location>
</feature>
<dbReference type="EMBL" id="CABVLU010000001">
    <property type="protein sequence ID" value="VVT45712.1"/>
    <property type="molecule type" value="Genomic_DNA"/>
</dbReference>
<feature type="transmembrane region" description="Helical" evidence="11 12">
    <location>
        <begin position="165"/>
        <end position="191"/>
    </location>
</feature>
<keyword evidence="2 11" id="KW-0808">Transferase</keyword>
<feature type="compositionally biased region" description="Polar residues" evidence="13">
    <location>
        <begin position="447"/>
        <end position="460"/>
    </location>
</feature>
<feature type="region of interest" description="Disordered" evidence="13">
    <location>
        <begin position="491"/>
        <end position="539"/>
    </location>
</feature>